<organism evidence="1 2">
    <name type="scientific">Dallia pectoralis</name>
    <name type="common">Alaska blackfish</name>
    <dbReference type="NCBI Taxonomy" id="75939"/>
    <lineage>
        <taxon>Eukaryota</taxon>
        <taxon>Metazoa</taxon>
        <taxon>Chordata</taxon>
        <taxon>Craniata</taxon>
        <taxon>Vertebrata</taxon>
        <taxon>Euteleostomi</taxon>
        <taxon>Actinopterygii</taxon>
        <taxon>Neopterygii</taxon>
        <taxon>Teleostei</taxon>
        <taxon>Protacanthopterygii</taxon>
        <taxon>Esociformes</taxon>
        <taxon>Umbridae</taxon>
        <taxon>Dallia</taxon>
    </lineage>
</organism>
<evidence type="ECO:0000313" key="2">
    <source>
        <dbReference type="Proteomes" id="UP001157502"/>
    </source>
</evidence>
<name>A0ACC2F1R4_DALPE</name>
<keyword evidence="2" id="KW-1185">Reference proteome</keyword>
<proteinExistence type="predicted"/>
<reference evidence="1" key="1">
    <citation type="submission" date="2021-05" db="EMBL/GenBank/DDBJ databases">
        <authorList>
            <person name="Pan Q."/>
            <person name="Jouanno E."/>
            <person name="Zahm M."/>
            <person name="Klopp C."/>
            <person name="Cabau C."/>
            <person name="Louis A."/>
            <person name="Berthelot C."/>
            <person name="Parey E."/>
            <person name="Roest Crollius H."/>
            <person name="Montfort J."/>
            <person name="Robinson-Rechavi M."/>
            <person name="Bouchez O."/>
            <person name="Lampietro C."/>
            <person name="Lopez Roques C."/>
            <person name="Donnadieu C."/>
            <person name="Postlethwait J."/>
            <person name="Bobe J."/>
            <person name="Dillon D."/>
            <person name="Chandos A."/>
            <person name="von Hippel F."/>
            <person name="Guiguen Y."/>
        </authorList>
    </citation>
    <scope>NUCLEOTIDE SEQUENCE</scope>
    <source>
        <strain evidence="1">YG-Jan2019</strain>
    </source>
</reference>
<dbReference type="Proteomes" id="UP001157502">
    <property type="component" value="Chromosome 36"/>
</dbReference>
<dbReference type="EMBL" id="CM055763">
    <property type="protein sequence ID" value="KAJ7985170.1"/>
    <property type="molecule type" value="Genomic_DNA"/>
</dbReference>
<evidence type="ECO:0000313" key="1">
    <source>
        <dbReference type="EMBL" id="KAJ7985170.1"/>
    </source>
</evidence>
<comment type="caution">
    <text evidence="1">The sequence shown here is derived from an EMBL/GenBank/DDBJ whole genome shotgun (WGS) entry which is preliminary data.</text>
</comment>
<sequence>MAIGDDSILGQACLHLRVSLRRRVLAVLGRAFRRTECSRWRVRCLPRVTHGDRVWVGLLQLPLREYFHPVAGSAGVALLRHKHRQGGANARWHRRGDVPAQGGRGDAVDRECR</sequence>
<protein>
    <submittedName>
        <fullName evidence="1">Uncharacterized protein</fullName>
    </submittedName>
</protein>
<gene>
    <name evidence="1" type="ORF">DPEC_G00349300</name>
</gene>
<accession>A0ACC2F1R4</accession>